<feature type="active site" evidence="6">
    <location>
        <position position="64"/>
    </location>
</feature>
<dbReference type="AlphaFoldDB" id="A0A558CXN2"/>
<feature type="active site" evidence="6">
    <location>
        <position position="111"/>
    </location>
</feature>
<dbReference type="CDD" id="cd02885">
    <property type="entry name" value="NUDIX_IPP_Isomerase"/>
    <property type="match status" value="1"/>
</dbReference>
<evidence type="ECO:0000313" key="8">
    <source>
        <dbReference type="EMBL" id="TVT53517.1"/>
    </source>
</evidence>
<evidence type="ECO:0000256" key="5">
    <source>
        <dbReference type="ARBA" id="ARBA00023235"/>
    </source>
</evidence>
<gene>
    <name evidence="8" type="ORF">FHK82_11835</name>
</gene>
<dbReference type="InterPro" id="IPR000086">
    <property type="entry name" value="NUDIX_hydrolase_dom"/>
</dbReference>
<dbReference type="Pfam" id="PF00293">
    <property type="entry name" value="NUDIX"/>
    <property type="match status" value="1"/>
</dbReference>
<keyword evidence="5 8" id="KW-0413">Isomerase</keyword>
<dbReference type="UniPathway" id="UPA00059">
    <property type="reaction ID" value="UER00104"/>
</dbReference>
<dbReference type="EMBL" id="VMRY01000055">
    <property type="protein sequence ID" value="TVT53517.1"/>
    <property type="molecule type" value="Genomic_DNA"/>
</dbReference>
<comment type="similarity">
    <text evidence="2">Belongs to the IPP isomerase type 1 family.</text>
</comment>
<protein>
    <recommendedName>
        <fullName evidence="3">isopentenyl-diphosphate Delta-isomerase</fullName>
        <ecNumber evidence="3">5.3.3.2</ecNumber>
    </recommendedName>
</protein>
<comment type="caution">
    <text evidence="8">The sequence shown here is derived from an EMBL/GenBank/DDBJ whole genome shotgun (WGS) entry which is preliminary data.</text>
</comment>
<dbReference type="Gene3D" id="3.90.79.10">
    <property type="entry name" value="Nucleoside Triphosphate Pyrophosphohydrolase"/>
    <property type="match status" value="1"/>
</dbReference>
<name>A0A558CXN2_9GAMM</name>
<dbReference type="Proteomes" id="UP000317355">
    <property type="component" value="Unassembled WGS sequence"/>
</dbReference>
<evidence type="ECO:0000256" key="1">
    <source>
        <dbReference type="ARBA" id="ARBA00004826"/>
    </source>
</evidence>
<dbReference type="GO" id="GO:0009240">
    <property type="term" value="P:isopentenyl diphosphate biosynthetic process"/>
    <property type="evidence" value="ECO:0007669"/>
    <property type="project" value="TreeGrafter"/>
</dbReference>
<accession>A0A558CXN2</accession>
<dbReference type="InterPro" id="IPR011876">
    <property type="entry name" value="IsopentenylPP_isomerase_typ1"/>
</dbReference>
<evidence type="ECO:0000256" key="4">
    <source>
        <dbReference type="ARBA" id="ARBA00023229"/>
    </source>
</evidence>
<dbReference type="InterPro" id="IPR015797">
    <property type="entry name" value="NUDIX_hydrolase-like_dom_sf"/>
</dbReference>
<dbReference type="NCBIfam" id="NF002995">
    <property type="entry name" value="PRK03759.1"/>
    <property type="match status" value="1"/>
</dbReference>
<evidence type="ECO:0000256" key="2">
    <source>
        <dbReference type="ARBA" id="ARBA00007579"/>
    </source>
</evidence>
<sequence length="165" mass="18932">MDEYVVLVNKHDEQIGIAEKLQSHREGLRHRAFSVILTNGSRILLQQRSDKKYHSPGLWANAACGHPRPGESLKAAADRRLNEEIGASCDLNWGAVTQYSAPVGNAMIENEVVHLFFGKYDGPFNLNPDEASDWQWIDRELLYKTGQDANRYTYWLRDYLKKELL</sequence>
<dbReference type="PANTHER" id="PTHR10885:SF0">
    <property type="entry name" value="ISOPENTENYL-DIPHOSPHATE DELTA-ISOMERASE"/>
    <property type="match status" value="1"/>
</dbReference>
<evidence type="ECO:0000259" key="7">
    <source>
        <dbReference type="PROSITE" id="PS51462"/>
    </source>
</evidence>
<dbReference type="GO" id="GO:0005737">
    <property type="term" value="C:cytoplasm"/>
    <property type="evidence" value="ECO:0007669"/>
    <property type="project" value="TreeGrafter"/>
</dbReference>
<dbReference type="SUPFAM" id="SSF55811">
    <property type="entry name" value="Nudix"/>
    <property type="match status" value="1"/>
</dbReference>
<evidence type="ECO:0000256" key="3">
    <source>
        <dbReference type="ARBA" id="ARBA00012057"/>
    </source>
</evidence>
<keyword evidence="4" id="KW-0414">Isoprene biosynthesis</keyword>
<dbReference type="EC" id="5.3.3.2" evidence="3"/>
<organism evidence="8 9">
    <name type="scientific">Sedimenticola thiotaurini</name>
    <dbReference type="NCBI Taxonomy" id="1543721"/>
    <lineage>
        <taxon>Bacteria</taxon>
        <taxon>Pseudomonadati</taxon>
        <taxon>Pseudomonadota</taxon>
        <taxon>Gammaproteobacteria</taxon>
        <taxon>Chromatiales</taxon>
        <taxon>Sedimenticolaceae</taxon>
        <taxon>Sedimenticola</taxon>
    </lineage>
</organism>
<evidence type="ECO:0000256" key="6">
    <source>
        <dbReference type="PIRSR" id="PIRSR018427-1"/>
    </source>
</evidence>
<evidence type="ECO:0000313" key="9">
    <source>
        <dbReference type="Proteomes" id="UP000317355"/>
    </source>
</evidence>
<dbReference type="GO" id="GO:0050992">
    <property type="term" value="P:dimethylallyl diphosphate biosynthetic process"/>
    <property type="evidence" value="ECO:0007669"/>
    <property type="project" value="UniProtKB-UniPathway"/>
</dbReference>
<comment type="pathway">
    <text evidence="1">Isoprenoid biosynthesis; dimethylallyl diphosphate biosynthesis; dimethylallyl diphosphate from isopentenyl diphosphate: step 1/1.</text>
</comment>
<feature type="domain" description="Nudix hydrolase" evidence="7">
    <location>
        <begin position="28"/>
        <end position="162"/>
    </location>
</feature>
<proteinExistence type="inferred from homology"/>
<dbReference type="PANTHER" id="PTHR10885">
    <property type="entry name" value="ISOPENTENYL-DIPHOSPHATE DELTA-ISOMERASE"/>
    <property type="match status" value="1"/>
</dbReference>
<dbReference type="PROSITE" id="PS51462">
    <property type="entry name" value="NUDIX"/>
    <property type="match status" value="1"/>
</dbReference>
<dbReference type="GO" id="GO:0004452">
    <property type="term" value="F:isopentenyl-diphosphate delta-isomerase activity"/>
    <property type="evidence" value="ECO:0007669"/>
    <property type="project" value="UniProtKB-EC"/>
</dbReference>
<dbReference type="PIRSF" id="PIRSF018427">
    <property type="entry name" value="Isopntndiph_ism"/>
    <property type="match status" value="1"/>
</dbReference>
<reference evidence="8 9" key="1">
    <citation type="submission" date="2019-07" db="EMBL/GenBank/DDBJ databases">
        <title>The pathways for chlorine oxyanion respiration interact through the shared metabolite chlorate.</title>
        <authorList>
            <person name="Barnum T.P."/>
            <person name="Cheng Y."/>
            <person name="Hill K.A."/>
            <person name="Lucas L.N."/>
            <person name="Carlson H.K."/>
            <person name="Coates J.D."/>
        </authorList>
    </citation>
    <scope>NUCLEOTIDE SEQUENCE [LARGE SCALE GENOMIC DNA]</scope>
    <source>
        <strain evidence="8">BK-3</strain>
    </source>
</reference>